<dbReference type="InterPro" id="IPR038482">
    <property type="entry name" value="Tp34-type_sf"/>
</dbReference>
<evidence type="ECO:0000313" key="4">
    <source>
        <dbReference type="Proteomes" id="UP000614609"/>
    </source>
</evidence>
<evidence type="ECO:0000259" key="1">
    <source>
        <dbReference type="Pfam" id="PF24041"/>
    </source>
</evidence>
<organism evidence="2 4">
    <name type="scientific">Halarchaeum rubridurum</name>
    <dbReference type="NCBI Taxonomy" id="489911"/>
    <lineage>
        <taxon>Archaea</taxon>
        <taxon>Methanobacteriati</taxon>
        <taxon>Methanobacteriota</taxon>
        <taxon>Stenosarchaea group</taxon>
        <taxon>Halobacteria</taxon>
        <taxon>Halobacteriales</taxon>
        <taxon>Halobacteriaceae</taxon>
    </lineage>
</organism>
<feature type="domain" description="DUF7350" evidence="1">
    <location>
        <begin position="229"/>
        <end position="345"/>
    </location>
</feature>
<dbReference type="Proteomes" id="UP000614609">
    <property type="component" value="Unassembled WGS sequence"/>
</dbReference>
<dbReference type="AlphaFoldDB" id="A0A830G584"/>
<dbReference type="PROSITE" id="PS51257">
    <property type="entry name" value="PROKAR_LIPOPROTEIN"/>
    <property type="match status" value="1"/>
</dbReference>
<dbReference type="EMBL" id="JAGGKO010000008">
    <property type="protein sequence ID" value="MBP1955874.1"/>
    <property type="molecule type" value="Genomic_DNA"/>
</dbReference>
<accession>A0A830G584</accession>
<dbReference type="Gene3D" id="2.60.40.2480">
    <property type="entry name" value="Periplasmic metal-binding protein Tp34-type"/>
    <property type="match status" value="1"/>
</dbReference>
<keyword evidence="4" id="KW-1185">Reference proteome</keyword>
<sequence length="347" mass="37508">MRRRRVLSTAGTLGVAALAGCTDLFNLEERAFSAPPVVENRPNAVYYPSHVEQMQMVGMATEGAYACALSYTYPHRFWLVTGTHTNRVTIESADTMHLMVSLWHRDSGTVISDVAPSVRLTGPSGETVSNTPWSMLSQPMGFHFGDNVRLPQEATYDVSIDVGAPSATRTGTLGDAPNSLSFDFTLDYARSTLRNIEWRRLPEKQGTSGAIAPMDMEMLPAGTVPTAEAMPGSVRGRGSIGDADLVATNLDDATRFGGSEGDTYLAVSPRTPYNRFPLPAMGVTAIVEDTEHDLTETLDPTLGLHYGVVLNADPTTVSLRVETPPHIARHEGYETAFLETGTVQLDS</sequence>
<dbReference type="RefSeq" id="WP_188873050.1">
    <property type="nucleotide sequence ID" value="NZ_BMOO01000008.1"/>
</dbReference>
<gene>
    <name evidence="2" type="ORF">GCM10009017_26180</name>
    <name evidence="3" type="ORF">J2752_002805</name>
</gene>
<reference evidence="2" key="2">
    <citation type="submission" date="2020-09" db="EMBL/GenBank/DDBJ databases">
        <authorList>
            <person name="Sun Q."/>
            <person name="Ohkuma M."/>
        </authorList>
    </citation>
    <scope>NUCLEOTIDE SEQUENCE</scope>
    <source>
        <strain evidence="2">JCM 16108</strain>
    </source>
</reference>
<dbReference type="Proteomes" id="UP000765891">
    <property type="component" value="Unassembled WGS sequence"/>
</dbReference>
<dbReference type="Pfam" id="PF24041">
    <property type="entry name" value="DUF7350"/>
    <property type="match status" value="1"/>
</dbReference>
<dbReference type="InterPro" id="IPR055774">
    <property type="entry name" value="DUF7350"/>
</dbReference>
<proteinExistence type="predicted"/>
<comment type="caution">
    <text evidence="2">The sequence shown here is derived from an EMBL/GenBank/DDBJ whole genome shotgun (WGS) entry which is preliminary data.</text>
</comment>
<reference evidence="3" key="3">
    <citation type="submission" date="2021-03" db="EMBL/GenBank/DDBJ databases">
        <title>Genomic Encyclopedia of Type Strains, Phase IV (KMG-IV): sequencing the most valuable type-strain genomes for metagenomic binning, comparative biology and taxonomic classification.</title>
        <authorList>
            <person name="Goeker M."/>
        </authorList>
    </citation>
    <scope>NUCLEOTIDE SEQUENCE</scope>
    <source>
        <strain evidence="3">DSM 22443</strain>
    </source>
</reference>
<dbReference type="EMBL" id="BMOO01000008">
    <property type="protein sequence ID" value="GGM74983.1"/>
    <property type="molecule type" value="Genomic_DNA"/>
</dbReference>
<reference evidence="2" key="1">
    <citation type="journal article" date="2014" name="Int. J. Syst. Evol. Microbiol.">
        <title>Complete genome sequence of Corynebacterium casei LMG S-19264T (=DSM 44701T), isolated from a smear-ripened cheese.</title>
        <authorList>
            <consortium name="US DOE Joint Genome Institute (JGI-PGF)"/>
            <person name="Walter F."/>
            <person name="Albersmeier A."/>
            <person name="Kalinowski J."/>
            <person name="Ruckert C."/>
        </authorList>
    </citation>
    <scope>NUCLEOTIDE SEQUENCE</scope>
    <source>
        <strain evidence="2">JCM 16108</strain>
    </source>
</reference>
<protein>
    <submittedName>
        <fullName evidence="2">Iron transporter</fullName>
    </submittedName>
</protein>
<evidence type="ECO:0000313" key="3">
    <source>
        <dbReference type="EMBL" id="MBP1955874.1"/>
    </source>
</evidence>
<evidence type="ECO:0000313" key="2">
    <source>
        <dbReference type="EMBL" id="GGM74983.1"/>
    </source>
</evidence>
<dbReference type="OrthoDB" id="156174at2157"/>
<name>A0A830G584_9EURY</name>